<keyword evidence="5" id="KW-0460">Magnesium</keyword>
<dbReference type="GO" id="GO:0005524">
    <property type="term" value="F:ATP binding"/>
    <property type="evidence" value="ECO:0007669"/>
    <property type="project" value="UniProtKB-UniRule"/>
</dbReference>
<dbReference type="GO" id="GO:0046872">
    <property type="term" value="F:metal ion binding"/>
    <property type="evidence" value="ECO:0007669"/>
    <property type="project" value="UniProtKB-KW"/>
</dbReference>
<dbReference type="InterPro" id="IPR012676">
    <property type="entry name" value="TGS-like"/>
</dbReference>
<dbReference type="Gene3D" id="3.40.50.300">
    <property type="entry name" value="P-loop containing nucleotide triphosphate hydrolases"/>
    <property type="match status" value="1"/>
</dbReference>
<dbReference type="Proteomes" id="UP000320781">
    <property type="component" value="Unassembled WGS sequence"/>
</dbReference>
<feature type="binding site" evidence="6">
    <location>
        <begin position="13"/>
        <end position="18"/>
    </location>
    <ligand>
        <name>ATP</name>
        <dbReference type="ChEBI" id="CHEBI:30616"/>
    </ligand>
</feature>
<dbReference type="Pfam" id="PF01926">
    <property type="entry name" value="MMR_HSR1"/>
    <property type="match status" value="1"/>
</dbReference>
<keyword evidence="4 6" id="KW-0067">ATP-binding</keyword>
<dbReference type="InterPro" id="IPR012675">
    <property type="entry name" value="Beta-grasp_dom_sf"/>
</dbReference>
<comment type="caution">
    <text evidence="9">The sequence shown here is derived from an EMBL/GenBank/DDBJ whole genome shotgun (WGS) entry which is preliminary data.</text>
</comment>
<evidence type="ECO:0000256" key="6">
    <source>
        <dbReference type="HAMAP-Rule" id="MF_00944"/>
    </source>
</evidence>
<accession>A0A523QM54</accession>
<name>A0A523QM54_UNCAE</name>
<dbReference type="PROSITE" id="PS51880">
    <property type="entry name" value="TGS"/>
    <property type="match status" value="1"/>
</dbReference>
<comment type="cofactor">
    <cofactor evidence="1">
        <name>Mg(2+)</name>
        <dbReference type="ChEBI" id="CHEBI:18420"/>
    </cofactor>
</comment>
<evidence type="ECO:0000313" key="10">
    <source>
        <dbReference type="Proteomes" id="UP000320781"/>
    </source>
</evidence>
<dbReference type="FunFam" id="3.10.20.30:FF:000001">
    <property type="entry name" value="Ribosome-binding ATPase YchF"/>
    <property type="match status" value="1"/>
</dbReference>
<dbReference type="GO" id="GO:0016887">
    <property type="term" value="F:ATP hydrolysis activity"/>
    <property type="evidence" value="ECO:0007669"/>
    <property type="project" value="UniProtKB-UniRule"/>
</dbReference>
<dbReference type="CDD" id="cd01900">
    <property type="entry name" value="YchF"/>
    <property type="match status" value="1"/>
</dbReference>
<dbReference type="InterPro" id="IPR031167">
    <property type="entry name" value="G_OBG"/>
</dbReference>
<dbReference type="HAMAP" id="MF_00944">
    <property type="entry name" value="YchF_OLA1_ATPase"/>
    <property type="match status" value="1"/>
</dbReference>
<dbReference type="InterPro" id="IPR004095">
    <property type="entry name" value="TGS"/>
</dbReference>
<reference evidence="9 10" key="1">
    <citation type="submission" date="2019-03" db="EMBL/GenBank/DDBJ databases">
        <title>Metabolic potential of uncultured bacteria and archaea associated with petroleum seepage in deep-sea sediments.</title>
        <authorList>
            <person name="Dong X."/>
            <person name="Hubert C."/>
        </authorList>
    </citation>
    <scope>NUCLEOTIDE SEQUENCE [LARGE SCALE GENOMIC DNA]</scope>
    <source>
        <strain evidence="9">E44_bin92</strain>
    </source>
</reference>
<evidence type="ECO:0000256" key="5">
    <source>
        <dbReference type="ARBA" id="ARBA00022842"/>
    </source>
</evidence>
<dbReference type="SUPFAM" id="SSF81271">
    <property type="entry name" value="TGS-like"/>
    <property type="match status" value="1"/>
</dbReference>
<dbReference type="GO" id="GO:0005737">
    <property type="term" value="C:cytoplasm"/>
    <property type="evidence" value="ECO:0007669"/>
    <property type="project" value="TreeGrafter"/>
</dbReference>
<dbReference type="InterPro" id="IPR004396">
    <property type="entry name" value="ATPase_YchF/OLA1"/>
</dbReference>
<evidence type="ECO:0000256" key="2">
    <source>
        <dbReference type="ARBA" id="ARBA00022723"/>
    </source>
</evidence>
<dbReference type="InterPro" id="IPR023192">
    <property type="entry name" value="TGS-like_dom_sf"/>
</dbReference>
<dbReference type="PRINTS" id="PR00326">
    <property type="entry name" value="GTP1OBG"/>
</dbReference>
<dbReference type="PANTHER" id="PTHR23305:SF18">
    <property type="entry name" value="OBG-TYPE G DOMAIN-CONTAINING PROTEIN"/>
    <property type="match status" value="1"/>
</dbReference>
<organism evidence="9 10">
    <name type="scientific">Aerophobetes bacterium</name>
    <dbReference type="NCBI Taxonomy" id="2030807"/>
    <lineage>
        <taxon>Bacteria</taxon>
        <taxon>Candidatus Aerophobota</taxon>
    </lineage>
</organism>
<gene>
    <name evidence="6 9" type="primary">ychF</name>
    <name evidence="9" type="ORF">E3J95_00810</name>
</gene>
<proteinExistence type="inferred from homology"/>
<dbReference type="InterPro" id="IPR041706">
    <property type="entry name" value="YchF_N"/>
</dbReference>
<dbReference type="InterPro" id="IPR013029">
    <property type="entry name" value="YchF_C"/>
</dbReference>
<dbReference type="SUPFAM" id="SSF52540">
    <property type="entry name" value="P-loop containing nucleoside triphosphate hydrolases"/>
    <property type="match status" value="1"/>
</dbReference>
<comment type="similarity">
    <text evidence="6">Belongs to the TRAFAC class OBG-HflX-like GTPase superfamily. OBG GTPase family. YchF/OLA1 subfamily.</text>
</comment>
<dbReference type="PANTHER" id="PTHR23305">
    <property type="entry name" value="OBG GTPASE FAMILY"/>
    <property type="match status" value="1"/>
</dbReference>
<dbReference type="GO" id="GO:0043023">
    <property type="term" value="F:ribosomal large subunit binding"/>
    <property type="evidence" value="ECO:0007669"/>
    <property type="project" value="UniProtKB-UniRule"/>
</dbReference>
<protein>
    <recommendedName>
        <fullName evidence="6">Ribosome-binding ATPase YchF</fullName>
    </recommendedName>
</protein>
<evidence type="ECO:0000313" key="9">
    <source>
        <dbReference type="EMBL" id="TES86892.1"/>
    </source>
</evidence>
<feature type="domain" description="TGS" evidence="8">
    <location>
        <begin position="279"/>
        <end position="363"/>
    </location>
</feature>
<evidence type="ECO:0000256" key="4">
    <source>
        <dbReference type="ARBA" id="ARBA00022840"/>
    </source>
</evidence>
<dbReference type="PROSITE" id="PS51710">
    <property type="entry name" value="G_OBG"/>
    <property type="match status" value="1"/>
</dbReference>
<dbReference type="AlphaFoldDB" id="A0A523QM54"/>
<keyword evidence="2" id="KW-0479">Metal-binding</keyword>
<feature type="domain" description="OBG-type G" evidence="7">
    <location>
        <begin position="4"/>
        <end position="257"/>
    </location>
</feature>
<dbReference type="InterPro" id="IPR027417">
    <property type="entry name" value="P-loop_NTPase"/>
</dbReference>
<dbReference type="InterPro" id="IPR006073">
    <property type="entry name" value="GTP-bd"/>
</dbReference>
<dbReference type="Pfam" id="PF06071">
    <property type="entry name" value="YchF-GTPase_C"/>
    <property type="match status" value="1"/>
</dbReference>
<keyword evidence="3 6" id="KW-0547">Nucleotide-binding</keyword>
<dbReference type="GO" id="GO:0005525">
    <property type="term" value="F:GTP binding"/>
    <property type="evidence" value="ECO:0007669"/>
    <property type="project" value="InterPro"/>
</dbReference>
<evidence type="ECO:0000259" key="8">
    <source>
        <dbReference type="PROSITE" id="PS51880"/>
    </source>
</evidence>
<dbReference type="FunFam" id="1.10.150.300:FF:000001">
    <property type="entry name" value="Ribosome-binding ATPase YchF"/>
    <property type="match status" value="1"/>
</dbReference>
<evidence type="ECO:0000256" key="3">
    <source>
        <dbReference type="ARBA" id="ARBA00022741"/>
    </source>
</evidence>
<dbReference type="EMBL" id="SOKU01000034">
    <property type="protein sequence ID" value="TES86892.1"/>
    <property type="molecule type" value="Genomic_DNA"/>
</dbReference>
<evidence type="ECO:0000259" key="7">
    <source>
        <dbReference type="PROSITE" id="PS51710"/>
    </source>
</evidence>
<dbReference type="Gene3D" id="3.10.20.30">
    <property type="match status" value="1"/>
</dbReference>
<dbReference type="NCBIfam" id="TIGR00092">
    <property type="entry name" value="redox-regulated ATPase YchF"/>
    <property type="match status" value="1"/>
</dbReference>
<dbReference type="PIRSF" id="PIRSF006641">
    <property type="entry name" value="CHP00092"/>
    <property type="match status" value="1"/>
</dbReference>
<comment type="function">
    <text evidence="6">ATPase that binds to both the 70S ribosome and the 50S ribosomal subunit in a nucleotide-independent manner.</text>
</comment>
<evidence type="ECO:0000256" key="1">
    <source>
        <dbReference type="ARBA" id="ARBA00001946"/>
    </source>
</evidence>
<dbReference type="Gene3D" id="1.10.150.300">
    <property type="entry name" value="TGS-like domain"/>
    <property type="match status" value="1"/>
</dbReference>
<sequence>MASLSVGIIGLPNAGKSTLFNALAHTKVQVASFPFTTVSPNVGMVSVPDDRLEKLARLIGSEEVTPATVELVDVAGLVRGAHKGEGLGNEFLSRIRGMDVLIEVVRCFQKDEVAHPEGKVDPVRDIQIIELELILSDLQILERRLTKLEKFVKSTPKENKDRLILLERAKEHLEEGKSLRKVLSEQDCHKLSEGDFLTIKPLVYVPNVDEDDFASASPPLGELRQYLLGEGEEAMEICAELEEELGDLLPEERQEFLRELSVREGGLARLLKRTYELLDLITFFTITGGREVRAWPVRRGTTSLQAAGKVHSDMERGFIRAEVTSANELLEAGSFKTAKEEGKVRTEGKECRLQDGDVIHFVFSE</sequence>